<evidence type="ECO:0000313" key="1">
    <source>
        <dbReference type="EMBL" id="ETN93805.1"/>
    </source>
</evidence>
<sequence>MVVVALILIVMVMESSVLNCCGDMVTWQKDKEEMKNINESKKDLIMDGF</sequence>
<comment type="caution">
    <text evidence="1">The sequence shown here is derived from an EMBL/GenBank/DDBJ whole genome shotgun (WGS) entry which is preliminary data.</text>
</comment>
<reference evidence="1 2" key="2">
    <citation type="journal article" date="2016" name="Genome Announc.">
        <title>Draft Genome Sequence of Zhouia amylolytica AD3, Isolated from Tidal Flat Sediment.</title>
        <authorList>
            <person name="Jia B."/>
            <person name="Jin H.M."/>
            <person name="Lee H.J."/>
            <person name="Jeon C.O."/>
        </authorList>
    </citation>
    <scope>NUCLEOTIDE SEQUENCE [LARGE SCALE GENOMIC DNA]</scope>
    <source>
        <strain evidence="1 2">AD3</strain>
    </source>
</reference>
<dbReference type="AlphaFoldDB" id="W2UI43"/>
<dbReference type="Proteomes" id="UP000018850">
    <property type="component" value="Unassembled WGS sequence"/>
</dbReference>
<evidence type="ECO:0000313" key="2">
    <source>
        <dbReference type="Proteomes" id="UP000018850"/>
    </source>
</evidence>
<proteinExistence type="predicted"/>
<protein>
    <submittedName>
        <fullName evidence="1">Uncharacterized protein</fullName>
    </submittedName>
</protein>
<gene>
    <name evidence="1" type="ORF">P278_32150</name>
</gene>
<keyword evidence="2" id="KW-1185">Reference proteome</keyword>
<accession>W2UI43</accession>
<reference evidence="2" key="1">
    <citation type="submission" date="2013-11" db="EMBL/GenBank/DDBJ databases">
        <title>Draft genome sequence from a member of Zhouia, isolated tidal flat.</title>
        <authorList>
            <person name="Jin H."/>
            <person name="Jeon C.O."/>
        </authorList>
    </citation>
    <scope>NUCLEOTIDE SEQUENCE [LARGE SCALE GENOMIC DNA]</scope>
    <source>
        <strain evidence="2">AD3</strain>
    </source>
</reference>
<dbReference type="EMBL" id="AYXY01000031">
    <property type="protein sequence ID" value="ETN93805.1"/>
    <property type="molecule type" value="Genomic_DNA"/>
</dbReference>
<organism evidence="1 2">
    <name type="scientific">Zhouia amylolytica AD3</name>
    <dbReference type="NCBI Taxonomy" id="1286632"/>
    <lineage>
        <taxon>Bacteria</taxon>
        <taxon>Pseudomonadati</taxon>
        <taxon>Bacteroidota</taxon>
        <taxon>Flavobacteriia</taxon>
        <taxon>Flavobacteriales</taxon>
        <taxon>Flavobacteriaceae</taxon>
        <taxon>Zhouia</taxon>
    </lineage>
</organism>
<name>W2UI43_9FLAO</name>